<dbReference type="PANTHER" id="PTHR31069">
    <property type="entry name" value="OLEATE-ACTIVATED TRANSCRIPTION FACTOR 1-RELATED"/>
    <property type="match status" value="1"/>
</dbReference>
<dbReference type="KEGG" id="ndi:NDAI_0F00110"/>
<name>G0WC19_NAUDC</name>
<evidence type="ECO:0000313" key="9">
    <source>
        <dbReference type="EMBL" id="CCD25330.1"/>
    </source>
</evidence>
<keyword evidence="3" id="KW-0805">Transcription regulation</keyword>
<keyword evidence="6" id="KW-0539">Nucleus</keyword>
<dbReference type="GO" id="GO:0000981">
    <property type="term" value="F:DNA-binding transcription factor activity, RNA polymerase II-specific"/>
    <property type="evidence" value="ECO:0007669"/>
    <property type="project" value="InterPro"/>
</dbReference>
<evidence type="ECO:0000256" key="1">
    <source>
        <dbReference type="ARBA" id="ARBA00022723"/>
    </source>
</evidence>
<gene>
    <name evidence="9" type="primary">NDAI0F00110</name>
    <name evidence="9" type="ordered locus">NDAI_0F00110</name>
</gene>
<dbReference type="PROSITE" id="PS50048">
    <property type="entry name" value="ZN2_CY6_FUNGAL_2"/>
    <property type="match status" value="1"/>
</dbReference>
<dbReference type="Pfam" id="PF00172">
    <property type="entry name" value="Zn_clus"/>
    <property type="match status" value="1"/>
</dbReference>
<protein>
    <recommendedName>
        <fullName evidence="8">Zn(2)-C6 fungal-type domain-containing protein</fullName>
    </recommendedName>
</protein>
<feature type="domain" description="Zn(2)-C6 fungal-type" evidence="8">
    <location>
        <begin position="19"/>
        <end position="47"/>
    </location>
</feature>
<dbReference type="RefSeq" id="XP_003670573.1">
    <property type="nucleotide sequence ID" value="XM_003670525.1"/>
</dbReference>
<dbReference type="GO" id="GO:0003677">
    <property type="term" value="F:DNA binding"/>
    <property type="evidence" value="ECO:0007669"/>
    <property type="project" value="UniProtKB-KW"/>
</dbReference>
<evidence type="ECO:0000256" key="7">
    <source>
        <dbReference type="SAM" id="MobiDB-lite"/>
    </source>
</evidence>
<proteinExistence type="predicted"/>
<keyword evidence="4" id="KW-0238">DNA-binding</keyword>
<dbReference type="HOGENOM" id="CLU_536452_0_0_1"/>
<evidence type="ECO:0000256" key="3">
    <source>
        <dbReference type="ARBA" id="ARBA00023015"/>
    </source>
</evidence>
<dbReference type="Gene3D" id="4.10.240.10">
    <property type="entry name" value="Zn(2)-C6 fungal-type DNA-binding domain"/>
    <property type="match status" value="1"/>
</dbReference>
<dbReference type="InterPro" id="IPR036864">
    <property type="entry name" value="Zn2-C6_fun-type_DNA-bd_sf"/>
</dbReference>
<accession>G0WC19</accession>
<dbReference type="PROSITE" id="PS00463">
    <property type="entry name" value="ZN2_CY6_FUNGAL_1"/>
    <property type="match status" value="1"/>
</dbReference>
<feature type="region of interest" description="Disordered" evidence="7">
    <location>
        <begin position="161"/>
        <end position="199"/>
    </location>
</feature>
<reference evidence="9 10" key="1">
    <citation type="journal article" date="2011" name="Proc. Natl. Acad. Sci. U.S.A.">
        <title>Evolutionary erosion of yeast sex chromosomes by mating-type switching accidents.</title>
        <authorList>
            <person name="Gordon J.L."/>
            <person name="Armisen D."/>
            <person name="Proux-Wera E."/>
            <person name="Oheigeartaigh S.S."/>
            <person name="Byrne K.P."/>
            <person name="Wolfe K.H."/>
        </authorList>
    </citation>
    <scope>NUCLEOTIDE SEQUENCE [LARGE SCALE GENOMIC DNA]</scope>
    <source>
        <strain evidence="10">ATCC 10597 / BCRC 20456 / CBS 421 / NBRC 0211 / NRRL Y-12639</strain>
    </source>
</reference>
<evidence type="ECO:0000256" key="4">
    <source>
        <dbReference type="ARBA" id="ARBA00023125"/>
    </source>
</evidence>
<dbReference type="InterPro" id="IPR050675">
    <property type="entry name" value="OAF3"/>
</dbReference>
<evidence type="ECO:0000256" key="6">
    <source>
        <dbReference type="ARBA" id="ARBA00023242"/>
    </source>
</evidence>
<evidence type="ECO:0000256" key="5">
    <source>
        <dbReference type="ARBA" id="ARBA00023163"/>
    </source>
</evidence>
<dbReference type="EMBL" id="HE580272">
    <property type="protein sequence ID" value="CCD25330.1"/>
    <property type="molecule type" value="Genomic_DNA"/>
</dbReference>
<dbReference type="GeneID" id="11497167"/>
<dbReference type="PANTHER" id="PTHR31069:SF32">
    <property type="entry name" value="ARGININE METABOLISM REGULATION PROTEIN II"/>
    <property type="match status" value="1"/>
</dbReference>
<dbReference type="OrthoDB" id="3477330at2759"/>
<evidence type="ECO:0000256" key="2">
    <source>
        <dbReference type="ARBA" id="ARBA00022833"/>
    </source>
</evidence>
<feature type="compositionally biased region" description="Basic and acidic residues" evidence="7">
    <location>
        <begin position="161"/>
        <end position="180"/>
    </location>
</feature>
<keyword evidence="2" id="KW-0862">Zinc</keyword>
<dbReference type="AlphaFoldDB" id="G0WC19"/>
<keyword evidence="10" id="KW-1185">Reference proteome</keyword>
<dbReference type="Proteomes" id="UP000000689">
    <property type="component" value="Chromosome 6"/>
</dbReference>
<keyword evidence="5" id="KW-0804">Transcription</keyword>
<dbReference type="eggNOG" id="ENOG502QQBG">
    <property type="taxonomic scope" value="Eukaryota"/>
</dbReference>
<dbReference type="SMART" id="SM00066">
    <property type="entry name" value="GAL4"/>
    <property type="match status" value="1"/>
</dbReference>
<dbReference type="CDD" id="cd00067">
    <property type="entry name" value="GAL4"/>
    <property type="match status" value="1"/>
</dbReference>
<dbReference type="InterPro" id="IPR001138">
    <property type="entry name" value="Zn2Cys6_DnaBD"/>
</dbReference>
<keyword evidence="1" id="KW-0479">Metal-binding</keyword>
<evidence type="ECO:0000313" key="10">
    <source>
        <dbReference type="Proteomes" id="UP000000689"/>
    </source>
</evidence>
<evidence type="ECO:0000259" key="8">
    <source>
        <dbReference type="PROSITE" id="PS50048"/>
    </source>
</evidence>
<sequence length="508" mass="58622">MYKVRNKHEQLHRNRSYSGCWTCRARKVKCDTQRPKCCRCKQLGIECGGYDIKLQWANPIKFDKYGVQLTNPLRNTPKNTEDGFDTNLSIKSKTKTERFQYQRSNIAPVKYKYHYACNEDIDDELMLLNDPPLKLLENNRTWVINNFGVFQGLNLKRLKEKRQNETETIPSRKEQSERNPDTSSISRPILPSPDSSENIEPIIGEKARTTLLPELMKDQNNAVEMNTNYLDWLLENDIGAISIPGLDKISDELREDVLLSAIALQGLPTYNMSLDPVEVASMHETENKLPSIGASTRHSSESILPNMSITKGETIPSQPNDESLEALIHTLFNKQPSPIDLSDPNVSYTRVPNNLDDIWINAPDQLSKMPRTAMEIVHSDVKDDFAIELTSDNEYYMRIPENSLTVHGLTRLLLNHFMDTVADLMPCGWCLKKSMEKHPFSYCTKCSRRLGWFRAYIEFSKFFVKCNTSCLVFQFIEQISQKFQKIQVFPQPRNRIQAPSFQFFEIMP</sequence>
<dbReference type="GO" id="GO:0008270">
    <property type="term" value="F:zinc ion binding"/>
    <property type="evidence" value="ECO:0007669"/>
    <property type="project" value="InterPro"/>
</dbReference>
<organism evidence="9 10">
    <name type="scientific">Naumovozyma dairenensis (strain ATCC 10597 / BCRC 20456 / CBS 421 / NBRC 0211 / NRRL Y-12639)</name>
    <name type="common">Saccharomyces dairenensis</name>
    <dbReference type="NCBI Taxonomy" id="1071378"/>
    <lineage>
        <taxon>Eukaryota</taxon>
        <taxon>Fungi</taxon>
        <taxon>Dikarya</taxon>
        <taxon>Ascomycota</taxon>
        <taxon>Saccharomycotina</taxon>
        <taxon>Saccharomycetes</taxon>
        <taxon>Saccharomycetales</taxon>
        <taxon>Saccharomycetaceae</taxon>
        <taxon>Naumovozyma</taxon>
    </lineage>
</organism>
<dbReference type="SUPFAM" id="SSF57701">
    <property type="entry name" value="Zn2/Cys6 DNA-binding domain"/>
    <property type="match status" value="1"/>
</dbReference>